<sequence>MNTISDTAARETGVRSPRLTARVGMLLGVSITVCFVTGMLSHWIQHPPGWFYWPSRPVWGYQFTQGLHVITGVVTIPLLLVKLQLVYPKLFARPIVGSPARAIERASIAVLVSSTIFQLLTGLLNTAQWYPWAFFFTTTHYAMSFLVVASILVHIAVKLPVIQRALSSPLAATDSLDHDTSHSLPPRQPAPLVEQTPGNAGSTGTADHRTPPKRQDEVSASSPSGSDKRVLSRRMVLQGTVALSVLSALAFAGQSVPFLRWLAFLAPRSGEGPQGIPINRTASAANVVESAQRPDYRLTITNGPRTQELTIDQLRAMPQHTSELPIACVEGWSARGTWQGVRVCDLVAFIGGDPSRDIRFTSLEAGLYGISTLPANIANDPLSLIALQLHDEQLTLDHGYPCRLIAPNRPGVLQTKWLSRIEIL</sequence>
<keyword evidence="2" id="KW-0812">Transmembrane</keyword>
<dbReference type="Pfam" id="PF00174">
    <property type="entry name" value="Oxidored_molyb"/>
    <property type="match status" value="1"/>
</dbReference>
<keyword evidence="2" id="KW-1133">Transmembrane helix</keyword>
<name>A0A495K3W2_WILMA</name>
<dbReference type="InterPro" id="IPR036374">
    <property type="entry name" value="OxRdtase_Mopterin-bd_sf"/>
</dbReference>
<dbReference type="OrthoDB" id="5241952at2"/>
<feature type="compositionally biased region" description="Polar residues" evidence="1">
    <location>
        <begin position="196"/>
        <end position="205"/>
    </location>
</feature>
<feature type="compositionally biased region" description="Basic and acidic residues" evidence="1">
    <location>
        <begin position="206"/>
        <end position="217"/>
    </location>
</feature>
<proteinExistence type="predicted"/>
<feature type="transmembrane region" description="Helical" evidence="2">
    <location>
        <begin position="23"/>
        <end position="43"/>
    </location>
</feature>
<evidence type="ECO:0000256" key="1">
    <source>
        <dbReference type="SAM" id="MobiDB-lite"/>
    </source>
</evidence>
<dbReference type="RefSeq" id="WP_062799387.1">
    <property type="nucleotide sequence ID" value="NZ_CBCRXS010000004.1"/>
</dbReference>
<dbReference type="EMBL" id="RBKV01000001">
    <property type="protein sequence ID" value="RKR95149.1"/>
    <property type="molecule type" value="Genomic_DNA"/>
</dbReference>
<protein>
    <submittedName>
        <fullName evidence="4">DMSO/TMAO reductase YedYZ molybdopterin-dependent catalytic subunit</fullName>
    </submittedName>
</protein>
<dbReference type="InterPro" id="IPR000572">
    <property type="entry name" value="OxRdtase_Mopterin-bd_dom"/>
</dbReference>
<feature type="transmembrane region" description="Helical" evidence="2">
    <location>
        <begin position="132"/>
        <end position="157"/>
    </location>
</feature>
<dbReference type="CDD" id="cd00321">
    <property type="entry name" value="SO_family_Moco"/>
    <property type="match status" value="1"/>
</dbReference>
<dbReference type="SUPFAM" id="SSF56524">
    <property type="entry name" value="Oxidoreductase molybdopterin-binding domain"/>
    <property type="match status" value="1"/>
</dbReference>
<reference evidence="4 5" key="1">
    <citation type="submission" date="2018-10" db="EMBL/GenBank/DDBJ databases">
        <title>Sequencing the genomes of 1000 actinobacteria strains.</title>
        <authorList>
            <person name="Klenk H.-P."/>
        </authorList>
    </citation>
    <scope>NUCLEOTIDE SEQUENCE [LARGE SCALE GENOMIC DNA]</scope>
    <source>
        <strain evidence="4 5">DSM 44343</strain>
    </source>
</reference>
<comment type="caution">
    <text evidence="4">The sequence shown here is derived from an EMBL/GenBank/DDBJ whole genome shotgun (WGS) entry which is preliminary data.</text>
</comment>
<dbReference type="PANTHER" id="PTHR43032">
    <property type="entry name" value="PROTEIN-METHIONINE-SULFOXIDE REDUCTASE"/>
    <property type="match status" value="1"/>
</dbReference>
<dbReference type="AlphaFoldDB" id="A0A495K3W2"/>
<evidence type="ECO:0000256" key="2">
    <source>
        <dbReference type="SAM" id="Phobius"/>
    </source>
</evidence>
<gene>
    <name evidence="4" type="ORF">DFJ75_1959</name>
</gene>
<keyword evidence="2" id="KW-0472">Membrane</keyword>
<feature type="transmembrane region" description="Helical" evidence="2">
    <location>
        <begin position="63"/>
        <end position="81"/>
    </location>
</feature>
<feature type="region of interest" description="Disordered" evidence="1">
    <location>
        <begin position="176"/>
        <end position="231"/>
    </location>
</feature>
<feature type="transmembrane region" description="Helical" evidence="2">
    <location>
        <begin position="235"/>
        <end position="253"/>
    </location>
</feature>
<dbReference type="Proteomes" id="UP000274762">
    <property type="component" value="Unassembled WGS sequence"/>
</dbReference>
<accession>A0A495K3W2</accession>
<evidence type="ECO:0000313" key="4">
    <source>
        <dbReference type="EMBL" id="RKR95149.1"/>
    </source>
</evidence>
<feature type="domain" description="Oxidoreductase molybdopterin-binding" evidence="3">
    <location>
        <begin position="291"/>
        <end position="423"/>
    </location>
</feature>
<organism evidence="4 5">
    <name type="scientific">Williamsia marianensis</name>
    <dbReference type="NCBI Taxonomy" id="85044"/>
    <lineage>
        <taxon>Bacteria</taxon>
        <taxon>Bacillati</taxon>
        <taxon>Actinomycetota</taxon>
        <taxon>Actinomycetes</taxon>
        <taxon>Mycobacteriales</taxon>
        <taxon>Nocardiaceae</taxon>
        <taxon>Williamsia</taxon>
    </lineage>
</organism>
<evidence type="ECO:0000313" key="5">
    <source>
        <dbReference type="Proteomes" id="UP000274762"/>
    </source>
</evidence>
<dbReference type="Gene3D" id="3.90.420.10">
    <property type="entry name" value="Oxidoreductase, molybdopterin-binding domain"/>
    <property type="match status" value="1"/>
</dbReference>
<dbReference type="PANTHER" id="PTHR43032:SF2">
    <property type="entry name" value="BLL0505 PROTEIN"/>
    <property type="match status" value="1"/>
</dbReference>
<feature type="transmembrane region" description="Helical" evidence="2">
    <location>
        <begin position="102"/>
        <end position="120"/>
    </location>
</feature>
<evidence type="ECO:0000259" key="3">
    <source>
        <dbReference type="Pfam" id="PF00174"/>
    </source>
</evidence>